<dbReference type="AlphaFoldDB" id="A0A507DUQ8"/>
<accession>A0A507DUQ8</accession>
<feature type="compositionally biased region" description="Basic and acidic residues" evidence="1">
    <location>
        <begin position="596"/>
        <end position="622"/>
    </location>
</feature>
<gene>
    <name evidence="2" type="ORF">PhCBS80983_g05848</name>
</gene>
<dbReference type="InterPro" id="IPR046627">
    <property type="entry name" value="DUF6739"/>
</dbReference>
<evidence type="ECO:0000256" key="1">
    <source>
        <dbReference type="SAM" id="MobiDB-lite"/>
    </source>
</evidence>
<name>A0A507DUQ8_9FUNG</name>
<proteinExistence type="predicted"/>
<dbReference type="EMBL" id="QEAQ01000146">
    <property type="protein sequence ID" value="TPX54688.1"/>
    <property type="molecule type" value="Genomic_DNA"/>
</dbReference>
<dbReference type="Pfam" id="PF20524">
    <property type="entry name" value="DUF6739"/>
    <property type="match status" value="2"/>
</dbReference>
<dbReference type="Proteomes" id="UP000318582">
    <property type="component" value="Unassembled WGS sequence"/>
</dbReference>
<feature type="compositionally biased region" description="Basic and acidic residues" evidence="1">
    <location>
        <begin position="629"/>
        <end position="646"/>
    </location>
</feature>
<keyword evidence="3" id="KW-1185">Reference proteome</keyword>
<reference evidence="2 3" key="1">
    <citation type="journal article" date="2019" name="Sci. Rep.">
        <title>Comparative genomics of chytrid fungi reveal insights into the obligate biotrophic and pathogenic lifestyle of Synchytrium endobioticum.</title>
        <authorList>
            <person name="van de Vossenberg B.T.L.H."/>
            <person name="Warris S."/>
            <person name="Nguyen H.D.T."/>
            <person name="van Gent-Pelzer M.P.E."/>
            <person name="Joly D.L."/>
            <person name="van de Geest H.C."/>
            <person name="Bonants P.J.M."/>
            <person name="Smith D.S."/>
            <person name="Levesque C.A."/>
            <person name="van der Lee T.A.J."/>
        </authorList>
    </citation>
    <scope>NUCLEOTIDE SEQUENCE [LARGE SCALE GENOMIC DNA]</scope>
    <source>
        <strain evidence="2 3">CBS 809.83</strain>
    </source>
</reference>
<feature type="region of interest" description="Disordered" evidence="1">
    <location>
        <begin position="596"/>
        <end position="646"/>
    </location>
</feature>
<organism evidence="2 3">
    <name type="scientific">Powellomyces hirtus</name>
    <dbReference type="NCBI Taxonomy" id="109895"/>
    <lineage>
        <taxon>Eukaryota</taxon>
        <taxon>Fungi</taxon>
        <taxon>Fungi incertae sedis</taxon>
        <taxon>Chytridiomycota</taxon>
        <taxon>Chytridiomycota incertae sedis</taxon>
        <taxon>Chytridiomycetes</taxon>
        <taxon>Spizellomycetales</taxon>
        <taxon>Powellomycetaceae</taxon>
        <taxon>Powellomyces</taxon>
    </lineage>
</organism>
<evidence type="ECO:0000313" key="3">
    <source>
        <dbReference type="Proteomes" id="UP000318582"/>
    </source>
</evidence>
<protein>
    <submittedName>
        <fullName evidence="2">Uncharacterized protein</fullName>
    </submittedName>
</protein>
<sequence length="646" mass="72146">MQKVLSVLGRLKKWVPGPGNPPPPLIPRYKPPKSKPIVTPRLEGLDVDLPPPSKTEVERLPAERLSAIEEYPQLVYKWRNVKHIRERGRRKAAFVWGKLTGEPGALVVLGGTVTAVYGLAIWEAFLNVRTGVSTMEIWQFVFRFANANTFCAITNTSVAPETIAASLHLSPSLFHFVPLNTSPETLFLDPAQAESRLLATYLRAGRGMIAGYMGVASLLRLFNWTFVAGNVFRERVLAGREAPFLGVQGRTFRLCGRKSDTLTMSLTKDKEHVLPIIEDPAVMRHLLTKHTENGTVPIAWTVRESDYGSPSAWEGLVIDEPALLKTKNGERLLYIEADGTNSEDALRLGTASADLSLEDASAAFRMIEDTALVRGNLPDFQCVRVFLGDVLQKNTTGGGNEYTLRQRVRFRHEVDILVDSKLPILTKIIEWSDKVAAPGWQKRKVVFETDSQEYYHNLSTLLKTYGFTVLDISEVTAKEADQLPRLIYYRRTAGTVNALRATLDTTDNPPPLCAVIDTKEGLDTLYHLRHAPLPPTTSVICSSEIYDATLRQIRTWCRMGYSTQEIQRELDARSAYISRIASAIADMADELKREGALKKDEQAVEEDKHEVDKQKSENKDDADVAAVKDATHRQDANDNHKSDADK</sequence>
<evidence type="ECO:0000313" key="2">
    <source>
        <dbReference type="EMBL" id="TPX54688.1"/>
    </source>
</evidence>
<comment type="caution">
    <text evidence="2">The sequence shown here is derived from an EMBL/GenBank/DDBJ whole genome shotgun (WGS) entry which is preliminary data.</text>
</comment>